<accession>A0AAD6TDA5</accession>
<proteinExistence type="predicted"/>
<dbReference type="Proteomes" id="UP001218188">
    <property type="component" value="Unassembled WGS sequence"/>
</dbReference>
<evidence type="ECO:0008006" key="3">
    <source>
        <dbReference type="Google" id="ProtNLM"/>
    </source>
</evidence>
<comment type="caution">
    <text evidence="1">The sequence shown here is derived from an EMBL/GenBank/DDBJ whole genome shotgun (WGS) entry which is preliminary data.</text>
</comment>
<evidence type="ECO:0000313" key="2">
    <source>
        <dbReference type="Proteomes" id="UP001218188"/>
    </source>
</evidence>
<evidence type="ECO:0000313" key="1">
    <source>
        <dbReference type="EMBL" id="KAJ7041847.1"/>
    </source>
</evidence>
<organism evidence="1 2">
    <name type="scientific">Mycena alexandri</name>
    <dbReference type="NCBI Taxonomy" id="1745969"/>
    <lineage>
        <taxon>Eukaryota</taxon>
        <taxon>Fungi</taxon>
        <taxon>Dikarya</taxon>
        <taxon>Basidiomycota</taxon>
        <taxon>Agaricomycotina</taxon>
        <taxon>Agaricomycetes</taxon>
        <taxon>Agaricomycetidae</taxon>
        <taxon>Agaricales</taxon>
        <taxon>Marasmiineae</taxon>
        <taxon>Mycenaceae</taxon>
        <taxon>Mycena</taxon>
    </lineage>
</organism>
<gene>
    <name evidence="1" type="ORF">C8F04DRAFT_1252785</name>
</gene>
<protein>
    <recommendedName>
        <fullName evidence="3">F-box domain-containing protein</fullName>
    </recommendedName>
</protein>
<sequence>MAVGLSTIPLDVQLEILGCIPDFPTLHSSLLINRSFSQLFAAHRPLLIKSVAQSYFGEFLNDALILANTQMTRRFSGAKDHGYKSTFIAQLLSNEEVLHKVQSTVFLFLSKNKKSKENSFITPTLTESHRLKRAAYRFWTFCMGERSNRKRFLLQFPAIELSEIAHMYSGVKAWVTEMYPDSESDHKADHISAVISTGFGRITWLWQLFNEMLDNPEDNYEVFSESLGVSSDCCETDFFRYDFYDCWEHQSVSAQEMQPILDKGHAQIKQKLAEINGQST</sequence>
<dbReference type="AlphaFoldDB" id="A0AAD6TDA5"/>
<name>A0AAD6TDA5_9AGAR</name>
<keyword evidence="2" id="KW-1185">Reference proteome</keyword>
<reference evidence="1" key="1">
    <citation type="submission" date="2023-03" db="EMBL/GenBank/DDBJ databases">
        <title>Massive genome expansion in bonnet fungi (Mycena s.s.) driven by repeated elements and novel gene families across ecological guilds.</title>
        <authorList>
            <consortium name="Lawrence Berkeley National Laboratory"/>
            <person name="Harder C.B."/>
            <person name="Miyauchi S."/>
            <person name="Viragh M."/>
            <person name="Kuo A."/>
            <person name="Thoen E."/>
            <person name="Andreopoulos B."/>
            <person name="Lu D."/>
            <person name="Skrede I."/>
            <person name="Drula E."/>
            <person name="Henrissat B."/>
            <person name="Morin E."/>
            <person name="Kohler A."/>
            <person name="Barry K."/>
            <person name="LaButti K."/>
            <person name="Morin E."/>
            <person name="Salamov A."/>
            <person name="Lipzen A."/>
            <person name="Mereny Z."/>
            <person name="Hegedus B."/>
            <person name="Baldrian P."/>
            <person name="Stursova M."/>
            <person name="Weitz H."/>
            <person name="Taylor A."/>
            <person name="Grigoriev I.V."/>
            <person name="Nagy L.G."/>
            <person name="Martin F."/>
            <person name="Kauserud H."/>
        </authorList>
    </citation>
    <scope>NUCLEOTIDE SEQUENCE</scope>
    <source>
        <strain evidence="1">CBHHK200</strain>
    </source>
</reference>
<dbReference type="EMBL" id="JARJCM010000015">
    <property type="protein sequence ID" value="KAJ7041847.1"/>
    <property type="molecule type" value="Genomic_DNA"/>
</dbReference>